<dbReference type="Pfam" id="PF24827">
    <property type="entry name" value="AstE_AspA_cat"/>
    <property type="match status" value="1"/>
</dbReference>
<dbReference type="Gene3D" id="3.40.630.10">
    <property type="entry name" value="Zn peptidases"/>
    <property type="match status" value="1"/>
</dbReference>
<protein>
    <recommendedName>
        <fullName evidence="5">Succinylglutamate desuccinylase/Aspartoacylase catalytic domain-containing protein</fullName>
    </recommendedName>
</protein>
<evidence type="ECO:0000259" key="5">
    <source>
        <dbReference type="Pfam" id="PF24827"/>
    </source>
</evidence>
<dbReference type="AlphaFoldDB" id="A0A1M6P9C2"/>
<evidence type="ECO:0000313" key="7">
    <source>
        <dbReference type="Proteomes" id="UP000184474"/>
    </source>
</evidence>
<evidence type="ECO:0000256" key="1">
    <source>
        <dbReference type="ARBA" id="ARBA00001947"/>
    </source>
</evidence>
<gene>
    <name evidence="6" type="ORF">SAMN04488028_102600</name>
</gene>
<dbReference type="EMBL" id="FRAA01000002">
    <property type="protein sequence ID" value="SHK04497.1"/>
    <property type="molecule type" value="Genomic_DNA"/>
</dbReference>
<dbReference type="InterPro" id="IPR043795">
    <property type="entry name" value="N-alpha-Ac-DABA-like"/>
</dbReference>
<dbReference type="InterPro" id="IPR053138">
    <property type="entry name" value="N-alpha-Ac-DABA_deacetylase"/>
</dbReference>
<dbReference type="RefSeq" id="WP_073121711.1">
    <property type="nucleotide sequence ID" value="NZ_FRAA01000002.1"/>
</dbReference>
<dbReference type="GO" id="GO:0016788">
    <property type="term" value="F:hydrolase activity, acting on ester bonds"/>
    <property type="evidence" value="ECO:0007669"/>
    <property type="project" value="InterPro"/>
</dbReference>
<dbReference type="PIRSF" id="PIRSF039012">
    <property type="entry name" value="ASP"/>
    <property type="match status" value="1"/>
</dbReference>
<comment type="cofactor">
    <cofactor evidence="1">
        <name>Zn(2+)</name>
        <dbReference type="ChEBI" id="CHEBI:29105"/>
    </cofactor>
</comment>
<feature type="domain" description="Succinylglutamate desuccinylase/Aspartoacylase catalytic" evidence="5">
    <location>
        <begin position="41"/>
        <end position="221"/>
    </location>
</feature>
<sequence length="318" mass="35162">MQIHNQEILPGETKNVIVNIARLPSHSPIEITITVSRALENGPTVLLMGGLHGDEINGIEIVRRLIEHDQHLPIKGTTICIPIINVYGFIHFSRYVPDGKDVNRSFPGNKNGSLAARVAYFLMKEIIPKIDYGLDFHTGGADRTNYPQVRCVMSDPKNAELAGVFAAPFNLHSPFRSKSLRWAAAKMGKKILVYEGGESSRFDQYAIEQGVKGTIRFLAHLGMRDKKEAPLKEYESVFIKSSSWIRAKASGLFLTEVKSGQKVKKNQVVGYIADPFGEFKVTVKSSATGYVIGLNNNPILHQGDAVMHIGVIKNVLPE</sequence>
<reference evidence="7" key="1">
    <citation type="submission" date="2016-11" db="EMBL/GenBank/DDBJ databases">
        <authorList>
            <person name="Varghese N."/>
            <person name="Submissions S."/>
        </authorList>
    </citation>
    <scope>NUCLEOTIDE SEQUENCE [LARGE SCALE GENOMIC DNA]</scope>
    <source>
        <strain evidence="7">DSM 26134</strain>
    </source>
</reference>
<dbReference type="Proteomes" id="UP000184474">
    <property type="component" value="Unassembled WGS sequence"/>
</dbReference>
<evidence type="ECO:0000256" key="3">
    <source>
        <dbReference type="ARBA" id="ARBA00022801"/>
    </source>
</evidence>
<organism evidence="6 7">
    <name type="scientific">Reichenbachiella agariperforans</name>
    <dbReference type="NCBI Taxonomy" id="156994"/>
    <lineage>
        <taxon>Bacteria</taxon>
        <taxon>Pseudomonadati</taxon>
        <taxon>Bacteroidota</taxon>
        <taxon>Cytophagia</taxon>
        <taxon>Cytophagales</taxon>
        <taxon>Reichenbachiellaceae</taxon>
        <taxon>Reichenbachiella</taxon>
    </lineage>
</organism>
<name>A0A1M6P9C2_REIAG</name>
<keyword evidence="4" id="KW-0862">Zinc</keyword>
<dbReference type="STRING" id="156994.SAMN04488028_102600"/>
<dbReference type="GO" id="GO:0016811">
    <property type="term" value="F:hydrolase activity, acting on carbon-nitrogen (but not peptide) bonds, in linear amides"/>
    <property type="evidence" value="ECO:0007669"/>
    <property type="project" value="InterPro"/>
</dbReference>
<dbReference type="PANTHER" id="PTHR37326">
    <property type="entry name" value="BLL3975 PROTEIN"/>
    <property type="match status" value="1"/>
</dbReference>
<evidence type="ECO:0000256" key="4">
    <source>
        <dbReference type="ARBA" id="ARBA00022833"/>
    </source>
</evidence>
<dbReference type="SUPFAM" id="SSF53187">
    <property type="entry name" value="Zn-dependent exopeptidases"/>
    <property type="match status" value="1"/>
</dbReference>
<proteinExistence type="predicted"/>
<dbReference type="CDD" id="cd06251">
    <property type="entry name" value="M14_ASTE_ASPA-like"/>
    <property type="match status" value="1"/>
</dbReference>
<dbReference type="PANTHER" id="PTHR37326:SF2">
    <property type="entry name" value="SUCCINYLGLUTAMATE DESUCCINYLASE_ASPARTOACYLASE FAMILY PROTEIN"/>
    <property type="match status" value="1"/>
</dbReference>
<accession>A0A1M6P9C2</accession>
<dbReference type="GO" id="GO:0046872">
    <property type="term" value="F:metal ion binding"/>
    <property type="evidence" value="ECO:0007669"/>
    <property type="project" value="UniProtKB-KW"/>
</dbReference>
<keyword evidence="7" id="KW-1185">Reference proteome</keyword>
<evidence type="ECO:0000256" key="2">
    <source>
        <dbReference type="ARBA" id="ARBA00022723"/>
    </source>
</evidence>
<keyword evidence="2" id="KW-0479">Metal-binding</keyword>
<evidence type="ECO:0000313" key="6">
    <source>
        <dbReference type="EMBL" id="SHK04497.1"/>
    </source>
</evidence>
<keyword evidence="3" id="KW-0378">Hydrolase</keyword>
<dbReference type="InterPro" id="IPR055438">
    <property type="entry name" value="AstE_AspA_cat"/>
</dbReference>